<keyword evidence="2" id="KW-1185">Reference proteome</keyword>
<protein>
    <submittedName>
        <fullName evidence="1">Peptidase m28</fullName>
    </submittedName>
</protein>
<comment type="caution">
    <text evidence="1">The sequence shown here is derived from an EMBL/GenBank/DDBJ whole genome shotgun (WGS) entry which is preliminary data.</text>
</comment>
<dbReference type="RefSeq" id="WP_155601089.1">
    <property type="nucleotide sequence ID" value="NZ_RCNR01000057.1"/>
</dbReference>
<dbReference type="AlphaFoldDB" id="A0A7X3D3R4"/>
<accession>A0A7X3D3R4</accession>
<proteinExistence type="predicted"/>
<dbReference type="EMBL" id="RCNR01000057">
    <property type="protein sequence ID" value="MUH37925.1"/>
    <property type="molecule type" value="Genomic_DNA"/>
</dbReference>
<evidence type="ECO:0000313" key="2">
    <source>
        <dbReference type="Proteomes" id="UP000540519"/>
    </source>
</evidence>
<evidence type="ECO:0000313" key="1">
    <source>
        <dbReference type="EMBL" id="MUH37925.1"/>
    </source>
</evidence>
<gene>
    <name evidence="1" type="ORF">D9O36_18890</name>
</gene>
<name>A0A7X3D3R4_9FLAO</name>
<organism evidence="1 2">
    <name type="scientific">Zobellia amurskyensis</name>
    <dbReference type="NCBI Taxonomy" id="248905"/>
    <lineage>
        <taxon>Bacteria</taxon>
        <taxon>Pseudomonadati</taxon>
        <taxon>Bacteroidota</taxon>
        <taxon>Flavobacteriia</taxon>
        <taxon>Flavobacteriales</taxon>
        <taxon>Flavobacteriaceae</taxon>
        <taxon>Zobellia</taxon>
    </lineage>
</organism>
<reference evidence="1 2" key="1">
    <citation type="journal article" date="2019" name="Mar. Drugs">
        <title>Comparative Genomics and CAZyme Genome Repertoires of Marine Zobellia amurskyensis KMM 3526(T) and Zobellia laminariae KMM 3676(T).</title>
        <authorList>
            <person name="Chernysheva N."/>
            <person name="Bystritskaya E."/>
            <person name="Stenkova A."/>
            <person name="Golovkin I."/>
            <person name="Nedashkovskaya O."/>
            <person name="Isaeva M."/>
        </authorList>
    </citation>
    <scope>NUCLEOTIDE SEQUENCE [LARGE SCALE GENOMIC DNA]</scope>
    <source>
        <strain evidence="1 2">KMM 3526</strain>
    </source>
</reference>
<dbReference type="Proteomes" id="UP000540519">
    <property type="component" value="Unassembled WGS sequence"/>
</dbReference>
<dbReference type="PROSITE" id="PS51257">
    <property type="entry name" value="PROKAR_LIPOPROTEIN"/>
    <property type="match status" value="1"/>
</dbReference>
<sequence>MKKLVFGLLACASLLAVSCESSNTADDDSLYETHSVDKKEAARNVRA</sequence>